<dbReference type="InterPro" id="IPR008939">
    <property type="entry name" value="Lytic_TGlycosylase_superhlx_U"/>
</dbReference>
<evidence type="ECO:0000256" key="1">
    <source>
        <dbReference type="ARBA" id="ARBA00022729"/>
    </source>
</evidence>
<dbReference type="GO" id="GO:0016829">
    <property type="term" value="F:lyase activity"/>
    <property type="evidence" value="ECO:0007669"/>
    <property type="project" value="UniProtKB-KW"/>
</dbReference>
<dbReference type="Proteomes" id="UP000281391">
    <property type="component" value="Chromosome"/>
</dbReference>
<dbReference type="GO" id="GO:0004553">
    <property type="term" value="F:hydrolase activity, hydrolyzing O-glycosyl compounds"/>
    <property type="evidence" value="ECO:0007669"/>
    <property type="project" value="InterPro"/>
</dbReference>
<dbReference type="SUPFAM" id="SSF48435">
    <property type="entry name" value="Bacterial muramidases"/>
    <property type="match status" value="1"/>
</dbReference>
<keyword evidence="1" id="KW-0732">Signal</keyword>
<protein>
    <submittedName>
        <fullName evidence="3">Soluble lytic murein transglycosylase</fullName>
        <ecNumber evidence="3">4.2.2.-</ecNumber>
    </submittedName>
</protein>
<dbReference type="Gene3D" id="1.25.20.10">
    <property type="entry name" value="Bacterial muramidases"/>
    <property type="match status" value="1"/>
</dbReference>
<dbReference type="KEGG" id="sof:NCTC11214_00861"/>
<gene>
    <name evidence="3" type="primary">slt_2</name>
    <name evidence="3" type="ORF">NCTC11214_00861</name>
</gene>
<accession>A0A447KM22</accession>
<evidence type="ECO:0000256" key="2">
    <source>
        <dbReference type="SAM" id="MobiDB-lite"/>
    </source>
</evidence>
<dbReference type="EC" id="4.2.2.-" evidence="3"/>
<evidence type="ECO:0000313" key="3">
    <source>
        <dbReference type="EMBL" id="VDZ52841.1"/>
    </source>
</evidence>
<dbReference type="EMBL" id="LR134117">
    <property type="protein sequence ID" value="VDZ52841.1"/>
    <property type="molecule type" value="Genomic_DNA"/>
</dbReference>
<dbReference type="AlphaFoldDB" id="A0A447KM22"/>
<keyword evidence="3" id="KW-0456">Lyase</keyword>
<organism evidence="3 4">
    <name type="scientific">Serratia odorifera</name>
    <dbReference type="NCBI Taxonomy" id="618"/>
    <lineage>
        <taxon>Bacteria</taxon>
        <taxon>Pseudomonadati</taxon>
        <taxon>Pseudomonadota</taxon>
        <taxon>Gammaproteobacteria</taxon>
        <taxon>Enterobacterales</taxon>
        <taxon>Yersiniaceae</taxon>
        <taxon>Serratia</taxon>
    </lineage>
</organism>
<sequence>MKLALKEGNSGLVNHLARQLPSDYQTMGDALGQLAKRSGQRRSVCPQRRPTDFTRAATGIAFARLARQDAENARLMIPTLARLQKMSESERTGAGGIGRLASDGQRRQR</sequence>
<reference evidence="3 4" key="1">
    <citation type="submission" date="2018-12" db="EMBL/GenBank/DDBJ databases">
        <authorList>
            <consortium name="Pathogen Informatics"/>
        </authorList>
    </citation>
    <scope>NUCLEOTIDE SEQUENCE [LARGE SCALE GENOMIC DNA]</scope>
    <source>
        <strain evidence="3 4">NCTC11214</strain>
    </source>
</reference>
<name>A0A447KM22_SEROD</name>
<feature type="region of interest" description="Disordered" evidence="2">
    <location>
        <begin position="86"/>
        <end position="109"/>
    </location>
</feature>
<proteinExistence type="predicted"/>
<dbReference type="GO" id="GO:0042597">
    <property type="term" value="C:periplasmic space"/>
    <property type="evidence" value="ECO:0007669"/>
    <property type="project" value="InterPro"/>
</dbReference>
<evidence type="ECO:0000313" key="4">
    <source>
        <dbReference type="Proteomes" id="UP000281391"/>
    </source>
</evidence>